<proteinExistence type="predicted"/>
<name>A0A6V7PEH8_ANACO</name>
<dbReference type="AlphaFoldDB" id="A0A6V7PEH8"/>
<organism evidence="1">
    <name type="scientific">Ananas comosus var. bracteatus</name>
    <name type="common">red pineapple</name>
    <dbReference type="NCBI Taxonomy" id="296719"/>
    <lineage>
        <taxon>Eukaryota</taxon>
        <taxon>Viridiplantae</taxon>
        <taxon>Streptophyta</taxon>
        <taxon>Embryophyta</taxon>
        <taxon>Tracheophyta</taxon>
        <taxon>Spermatophyta</taxon>
        <taxon>Magnoliopsida</taxon>
        <taxon>Liliopsida</taxon>
        <taxon>Poales</taxon>
        <taxon>Bromeliaceae</taxon>
        <taxon>Bromelioideae</taxon>
        <taxon>Ananas</taxon>
    </lineage>
</organism>
<sequence>MPRCNIYGGPHRPQVREQQEVRCFKYGQPGHILFECPQGDGRAPSVASAPFSPRRLTGIHLRYYATIDCESHVVTFGAPGHEYVYRGSTVVDDRKGSSTLDDRKRSPTLEDISIVQEFSDVFLAEFAINLLLGTVSISNAAYRMALVELKKLKA</sequence>
<dbReference type="SUPFAM" id="SSF57756">
    <property type="entry name" value="Retrovirus zinc finger-like domains"/>
    <property type="match status" value="1"/>
</dbReference>
<evidence type="ECO:0008006" key="2">
    <source>
        <dbReference type="Google" id="ProtNLM"/>
    </source>
</evidence>
<dbReference type="GO" id="GO:0003676">
    <property type="term" value="F:nucleic acid binding"/>
    <property type="evidence" value="ECO:0007669"/>
    <property type="project" value="InterPro"/>
</dbReference>
<gene>
    <name evidence="1" type="ORF">CB5_LOCUS12493</name>
</gene>
<reference evidence="1" key="1">
    <citation type="submission" date="2020-07" db="EMBL/GenBank/DDBJ databases">
        <authorList>
            <person name="Lin J."/>
        </authorList>
    </citation>
    <scope>NUCLEOTIDE SEQUENCE</scope>
</reference>
<dbReference type="EMBL" id="LR862147">
    <property type="protein sequence ID" value="CAD1829282.1"/>
    <property type="molecule type" value="Genomic_DNA"/>
</dbReference>
<accession>A0A6V7PEH8</accession>
<dbReference type="InterPro" id="IPR036875">
    <property type="entry name" value="Znf_CCHC_sf"/>
</dbReference>
<protein>
    <recommendedName>
        <fullName evidence="2">CCHC-type domain-containing protein</fullName>
    </recommendedName>
</protein>
<evidence type="ECO:0000313" key="1">
    <source>
        <dbReference type="EMBL" id="CAD1829282.1"/>
    </source>
</evidence>
<dbReference type="GO" id="GO:0008270">
    <property type="term" value="F:zinc ion binding"/>
    <property type="evidence" value="ECO:0007669"/>
    <property type="project" value="InterPro"/>
</dbReference>